<gene>
    <name evidence="4" type="ORF">JFN88_19200</name>
</gene>
<evidence type="ECO:0000313" key="4">
    <source>
        <dbReference type="EMBL" id="MBJ6363334.1"/>
    </source>
</evidence>
<dbReference type="GO" id="GO:0004176">
    <property type="term" value="F:ATP-dependent peptidase activity"/>
    <property type="evidence" value="ECO:0007669"/>
    <property type="project" value="InterPro"/>
</dbReference>
<accession>A0A934J7S0</accession>
<dbReference type="AlphaFoldDB" id="A0A934J7S0"/>
<reference evidence="4" key="1">
    <citation type="submission" date="2020-12" db="EMBL/GenBank/DDBJ databases">
        <authorList>
            <person name="Huq M.A."/>
        </authorList>
    </citation>
    <scope>NUCLEOTIDE SEQUENCE</scope>
    <source>
        <strain evidence="4">MAHUQ-46</strain>
    </source>
</reference>
<evidence type="ECO:0000259" key="3">
    <source>
        <dbReference type="Pfam" id="PF13180"/>
    </source>
</evidence>
<dbReference type="GO" id="GO:0005524">
    <property type="term" value="F:ATP binding"/>
    <property type="evidence" value="ECO:0007669"/>
    <property type="project" value="InterPro"/>
</dbReference>
<dbReference type="Proteomes" id="UP000640274">
    <property type="component" value="Unassembled WGS sequence"/>
</dbReference>
<dbReference type="PANTHER" id="PTHR10046">
    <property type="entry name" value="ATP DEPENDENT LON PROTEASE FAMILY MEMBER"/>
    <property type="match status" value="1"/>
</dbReference>
<dbReference type="Pfam" id="PF13180">
    <property type="entry name" value="PDZ_2"/>
    <property type="match status" value="1"/>
</dbReference>
<dbReference type="GO" id="GO:0030163">
    <property type="term" value="P:protein catabolic process"/>
    <property type="evidence" value="ECO:0007669"/>
    <property type="project" value="InterPro"/>
</dbReference>
<evidence type="ECO:0000259" key="2">
    <source>
        <dbReference type="Pfam" id="PF05362"/>
    </source>
</evidence>
<keyword evidence="1" id="KW-0812">Transmembrane</keyword>
<dbReference type="SUPFAM" id="SSF54211">
    <property type="entry name" value="Ribosomal protein S5 domain 2-like"/>
    <property type="match status" value="1"/>
</dbReference>
<dbReference type="SUPFAM" id="SSF50156">
    <property type="entry name" value="PDZ domain-like"/>
    <property type="match status" value="1"/>
</dbReference>
<proteinExistence type="predicted"/>
<dbReference type="Pfam" id="PF05362">
    <property type="entry name" value="Lon_C"/>
    <property type="match status" value="1"/>
</dbReference>
<dbReference type="InterPro" id="IPR001478">
    <property type="entry name" value="PDZ"/>
</dbReference>
<keyword evidence="1" id="KW-0472">Membrane</keyword>
<name>A0A934J7S0_9BACL</name>
<evidence type="ECO:0000256" key="1">
    <source>
        <dbReference type="SAM" id="Phobius"/>
    </source>
</evidence>
<feature type="domain" description="Lon proteolytic" evidence="2">
    <location>
        <begin position="242"/>
        <end position="334"/>
    </location>
</feature>
<dbReference type="GO" id="GO:0004252">
    <property type="term" value="F:serine-type endopeptidase activity"/>
    <property type="evidence" value="ECO:0007669"/>
    <property type="project" value="InterPro"/>
</dbReference>
<dbReference type="GO" id="GO:0006508">
    <property type="term" value="P:proteolysis"/>
    <property type="evidence" value="ECO:0007669"/>
    <property type="project" value="InterPro"/>
</dbReference>
<dbReference type="EMBL" id="JAELUP010000103">
    <property type="protein sequence ID" value="MBJ6363334.1"/>
    <property type="molecule type" value="Genomic_DNA"/>
</dbReference>
<dbReference type="InterPro" id="IPR027065">
    <property type="entry name" value="Lon_Prtase"/>
</dbReference>
<organism evidence="4 5">
    <name type="scientific">Paenibacillus roseus</name>
    <dbReference type="NCBI Taxonomy" id="2798579"/>
    <lineage>
        <taxon>Bacteria</taxon>
        <taxon>Bacillati</taxon>
        <taxon>Bacillota</taxon>
        <taxon>Bacilli</taxon>
        <taxon>Bacillales</taxon>
        <taxon>Paenibacillaceae</taxon>
        <taxon>Paenibacillus</taxon>
    </lineage>
</organism>
<protein>
    <submittedName>
        <fullName evidence="4">PDZ domain-containing protein</fullName>
    </submittedName>
</protein>
<dbReference type="InterPro" id="IPR036034">
    <property type="entry name" value="PDZ_sf"/>
</dbReference>
<comment type="caution">
    <text evidence="4">The sequence shown here is derived from an EMBL/GenBank/DDBJ whole genome shotgun (WGS) entry which is preliminary data.</text>
</comment>
<keyword evidence="1" id="KW-1133">Transmembrane helix</keyword>
<dbReference type="InterPro" id="IPR020568">
    <property type="entry name" value="Ribosomal_Su5_D2-typ_SF"/>
</dbReference>
<feature type="domain" description="PDZ" evidence="3">
    <location>
        <begin position="137"/>
        <end position="198"/>
    </location>
</feature>
<evidence type="ECO:0000313" key="5">
    <source>
        <dbReference type="Proteomes" id="UP000640274"/>
    </source>
</evidence>
<dbReference type="RefSeq" id="WP_199020886.1">
    <property type="nucleotide sequence ID" value="NZ_JAELUP010000103.1"/>
</dbReference>
<dbReference type="Gene3D" id="2.30.42.10">
    <property type="match status" value="1"/>
</dbReference>
<sequence>MSNTSKSMAGGIIRPALAAAMVMIVLLYIPTPYAAYEPGIVEPVTPMVKVVAGDPPGKGVFMLTTVKMTYANYWAVLRSVWDDDLELLKKKDLLGDKSQSEYAARLLYIMQNSQSNAIEAAYKEAKIPYEVAAKELVVTDVPPHQEGFRPGDSIKAVQGKKASTARSLAVLLREQAPGDELDWTIIRQGKELTLKIPLKALPQDETGKDLPQALGGIVLAEIRDLAPRQDQFKVSIAAGDIGGPSAGLMFALQTFDALTEGDLTNGLRIAGTGTISSDGKVGAIGGVAFKVTAAHRSGAELFLVPPGNAQEARAKAKALGTPMRIVPIATLHDAVVMLQNGSLTG</sequence>
<dbReference type="InterPro" id="IPR008269">
    <property type="entry name" value="Lon_proteolytic"/>
</dbReference>
<feature type="transmembrane region" description="Helical" evidence="1">
    <location>
        <begin position="12"/>
        <end position="29"/>
    </location>
</feature>
<keyword evidence="5" id="KW-1185">Reference proteome</keyword>
<dbReference type="Gene3D" id="3.30.230.10">
    <property type="match status" value="1"/>
</dbReference>
<dbReference type="InterPro" id="IPR014721">
    <property type="entry name" value="Ribsml_uS5_D2-typ_fold_subgr"/>
</dbReference>